<feature type="transmembrane region" description="Helical" evidence="5">
    <location>
        <begin position="399"/>
        <end position="420"/>
    </location>
</feature>
<proteinExistence type="predicted"/>
<dbReference type="STRING" id="947013.SAMN04488109_2487"/>
<keyword evidence="4 5" id="KW-0472">Membrane</keyword>
<keyword evidence="7" id="KW-1185">Reference proteome</keyword>
<feature type="transmembrane region" description="Helical" evidence="5">
    <location>
        <begin position="60"/>
        <end position="77"/>
    </location>
</feature>
<evidence type="ECO:0000256" key="4">
    <source>
        <dbReference type="ARBA" id="ARBA00023136"/>
    </source>
</evidence>
<evidence type="ECO:0000313" key="7">
    <source>
        <dbReference type="Proteomes" id="UP000184212"/>
    </source>
</evidence>
<evidence type="ECO:0000256" key="1">
    <source>
        <dbReference type="ARBA" id="ARBA00004141"/>
    </source>
</evidence>
<feature type="transmembrane region" description="Helical" evidence="5">
    <location>
        <begin position="186"/>
        <end position="208"/>
    </location>
</feature>
<keyword evidence="3 5" id="KW-1133">Transmembrane helix</keyword>
<evidence type="ECO:0000256" key="3">
    <source>
        <dbReference type="ARBA" id="ARBA00022989"/>
    </source>
</evidence>
<dbReference type="PANTHER" id="PTHR43424:SF1">
    <property type="entry name" value="LOCUS PUTATIVE PROTEIN 1-RELATED"/>
    <property type="match status" value="1"/>
</dbReference>
<dbReference type="GO" id="GO:0016020">
    <property type="term" value="C:membrane"/>
    <property type="evidence" value="ECO:0007669"/>
    <property type="project" value="UniProtKB-SubCell"/>
</dbReference>
<dbReference type="Pfam" id="PF01943">
    <property type="entry name" value="Polysacc_synt"/>
    <property type="match status" value="1"/>
</dbReference>
<feature type="transmembrane region" description="Helical" evidence="5">
    <location>
        <begin position="36"/>
        <end position="54"/>
    </location>
</feature>
<evidence type="ECO:0000256" key="2">
    <source>
        <dbReference type="ARBA" id="ARBA00022692"/>
    </source>
</evidence>
<protein>
    <submittedName>
        <fullName evidence="6">Membrane protein involved in the export of O-antigen and teichoic acid</fullName>
    </submittedName>
</protein>
<dbReference type="CDD" id="cd13128">
    <property type="entry name" value="MATE_Wzx_like"/>
    <property type="match status" value="1"/>
</dbReference>
<dbReference type="AlphaFoldDB" id="A0A1M5NS31"/>
<keyword evidence="2 5" id="KW-0812">Transmembrane</keyword>
<dbReference type="InterPro" id="IPR052556">
    <property type="entry name" value="PolySynth_Transporter"/>
</dbReference>
<reference evidence="6 7" key="1">
    <citation type="submission" date="2016-11" db="EMBL/GenBank/DDBJ databases">
        <authorList>
            <person name="Jaros S."/>
            <person name="Januszkiewicz K."/>
            <person name="Wedrychowicz H."/>
        </authorList>
    </citation>
    <scope>NUCLEOTIDE SEQUENCE [LARGE SCALE GENOMIC DNA]</scope>
    <source>
        <strain evidence="6 7">DSM 24574</strain>
    </source>
</reference>
<feature type="transmembrane region" description="Helical" evidence="5">
    <location>
        <begin position="311"/>
        <end position="336"/>
    </location>
</feature>
<comment type="subcellular location">
    <subcellularLocation>
        <location evidence="1">Membrane</location>
        <topology evidence="1">Multi-pass membrane protein</topology>
    </subcellularLocation>
</comment>
<feature type="transmembrane region" description="Helical" evidence="5">
    <location>
        <begin position="228"/>
        <end position="248"/>
    </location>
</feature>
<dbReference type="EMBL" id="FQWQ01000001">
    <property type="protein sequence ID" value="SHG92287.1"/>
    <property type="molecule type" value="Genomic_DNA"/>
</dbReference>
<name>A0A1M5NS31_9BACT</name>
<feature type="transmembrane region" description="Helical" evidence="5">
    <location>
        <begin position="374"/>
        <end position="393"/>
    </location>
</feature>
<evidence type="ECO:0000256" key="5">
    <source>
        <dbReference type="SAM" id="Phobius"/>
    </source>
</evidence>
<gene>
    <name evidence="6" type="ORF">SAMN04488109_2487</name>
</gene>
<sequence length="455" mass="51514">MKTQYRQLIEKTRVVSSHPGIRKYFFNTGWMFLEKILRIIAGLFVGAYVARYLGPSRYGLLNYAISLVTLLSVVGDLGMESILVRELIRHEDKRQRILGTAFALKLCAGLLVFICLIVLAQVTTADPLTKKMIYIIAGGTVFETLRVIEYFFQSKVWSKYLVWSQIAALATVSLCRIALVQREASLEWFAVTYSLDFMIVAIGSVIFFVKSGHRFSDWKFDLPIARNLLIDVWPLIFASVAVSVYMKIDQVMVKWMLGDEANGYYGVAVRLSEMWNFIPVAISASLFPAIVSSKNASETLYMNRLQWLYDLMVFISVSIAIPMTFLSGFAVKIIFGEDFVPAGNLTSIYIWSSVFVFVGVANSKWIFTENLQKFRMYSYVVAALINILLNLVLIPKLGLVGGAIATLIAYAYAYYFSLLLRKKTRPAFLQFSRALNLWSLPGRLIKGFSTFNKTD</sequence>
<feature type="transmembrane region" description="Helical" evidence="5">
    <location>
        <begin position="97"/>
        <end position="120"/>
    </location>
</feature>
<accession>A0A1M5NS31</accession>
<feature type="transmembrane region" description="Helical" evidence="5">
    <location>
        <begin position="160"/>
        <end position="180"/>
    </location>
</feature>
<dbReference type="PANTHER" id="PTHR43424">
    <property type="entry name" value="LOCUS PUTATIVE PROTEIN 1-RELATED"/>
    <property type="match status" value="1"/>
</dbReference>
<feature type="transmembrane region" description="Helical" evidence="5">
    <location>
        <begin position="348"/>
        <end position="367"/>
    </location>
</feature>
<evidence type="ECO:0000313" key="6">
    <source>
        <dbReference type="EMBL" id="SHG92287.1"/>
    </source>
</evidence>
<dbReference type="InterPro" id="IPR002797">
    <property type="entry name" value="Polysacc_synth"/>
</dbReference>
<organism evidence="6 7">
    <name type="scientific">Chryseolinea serpens</name>
    <dbReference type="NCBI Taxonomy" id="947013"/>
    <lineage>
        <taxon>Bacteria</taxon>
        <taxon>Pseudomonadati</taxon>
        <taxon>Bacteroidota</taxon>
        <taxon>Cytophagia</taxon>
        <taxon>Cytophagales</taxon>
        <taxon>Fulvivirgaceae</taxon>
        <taxon>Chryseolinea</taxon>
    </lineage>
</organism>
<dbReference type="Proteomes" id="UP000184212">
    <property type="component" value="Unassembled WGS sequence"/>
</dbReference>